<evidence type="ECO:0000256" key="1">
    <source>
        <dbReference type="SAM" id="Phobius"/>
    </source>
</evidence>
<keyword evidence="1" id="KW-1133">Transmembrane helix</keyword>
<dbReference type="EMBL" id="JAPQKS010000004">
    <property type="protein sequence ID" value="KAJ5232894.1"/>
    <property type="molecule type" value="Genomic_DNA"/>
</dbReference>
<keyword evidence="1" id="KW-0472">Membrane</keyword>
<evidence type="ECO:0000313" key="2">
    <source>
        <dbReference type="EMBL" id="KAJ5232894.1"/>
    </source>
</evidence>
<dbReference type="GeneID" id="83202449"/>
<reference evidence="2" key="2">
    <citation type="journal article" date="2023" name="IMA Fungus">
        <title>Comparative genomic study of the Penicillium genus elucidates a diverse pangenome and 15 lateral gene transfer events.</title>
        <authorList>
            <person name="Petersen C."/>
            <person name="Sorensen T."/>
            <person name="Nielsen M.R."/>
            <person name="Sondergaard T.E."/>
            <person name="Sorensen J.L."/>
            <person name="Fitzpatrick D.A."/>
            <person name="Frisvad J.C."/>
            <person name="Nielsen K.L."/>
        </authorList>
    </citation>
    <scope>NUCLEOTIDE SEQUENCE</scope>
    <source>
        <strain evidence="2">IBT 19713</strain>
    </source>
</reference>
<gene>
    <name evidence="2" type="ORF">N7468_005850</name>
</gene>
<protein>
    <submittedName>
        <fullName evidence="2">Uncharacterized protein</fullName>
    </submittedName>
</protein>
<organism evidence="2 3">
    <name type="scientific">Penicillium chermesinum</name>
    <dbReference type="NCBI Taxonomy" id="63820"/>
    <lineage>
        <taxon>Eukaryota</taxon>
        <taxon>Fungi</taxon>
        <taxon>Dikarya</taxon>
        <taxon>Ascomycota</taxon>
        <taxon>Pezizomycotina</taxon>
        <taxon>Eurotiomycetes</taxon>
        <taxon>Eurotiomycetidae</taxon>
        <taxon>Eurotiales</taxon>
        <taxon>Aspergillaceae</taxon>
        <taxon>Penicillium</taxon>
    </lineage>
</organism>
<accession>A0A9W9NZT1</accession>
<feature type="transmembrane region" description="Helical" evidence="1">
    <location>
        <begin position="55"/>
        <end position="80"/>
    </location>
</feature>
<proteinExistence type="predicted"/>
<keyword evidence="1" id="KW-0812">Transmembrane</keyword>
<dbReference type="RefSeq" id="XP_058330886.1">
    <property type="nucleotide sequence ID" value="XM_058475146.1"/>
</dbReference>
<keyword evidence="3" id="KW-1185">Reference proteome</keyword>
<dbReference type="AlphaFoldDB" id="A0A9W9NZT1"/>
<reference evidence="2" key="1">
    <citation type="submission" date="2022-11" db="EMBL/GenBank/DDBJ databases">
        <authorList>
            <person name="Petersen C."/>
        </authorList>
    </citation>
    <scope>NUCLEOTIDE SEQUENCE</scope>
    <source>
        <strain evidence="2">IBT 19713</strain>
    </source>
</reference>
<comment type="caution">
    <text evidence="2">The sequence shown here is derived from an EMBL/GenBank/DDBJ whole genome shotgun (WGS) entry which is preliminary data.</text>
</comment>
<evidence type="ECO:0000313" key="3">
    <source>
        <dbReference type="Proteomes" id="UP001150941"/>
    </source>
</evidence>
<sequence>MANETYPKDVELGVLSDGSSTVYSHDKVPLGPSKDRVEQSRARGCSLKKVDTSKIILAALLIPLLAIFLLVAGLVIFLLVEMATSQSTEGN</sequence>
<dbReference type="Proteomes" id="UP001150941">
    <property type="component" value="Unassembled WGS sequence"/>
</dbReference>
<name>A0A9W9NZT1_9EURO</name>